<evidence type="ECO:0000256" key="5">
    <source>
        <dbReference type="ARBA" id="ARBA00022801"/>
    </source>
</evidence>
<keyword evidence="5 10" id="KW-0378">Hydrolase</keyword>
<feature type="domain" description="Lon N-terminal" evidence="18">
    <location>
        <begin position="21"/>
        <end position="218"/>
    </location>
</feature>
<comment type="catalytic activity">
    <reaction evidence="9 10 11 14">
        <text>Hydrolysis of proteins in presence of ATP.</text>
        <dbReference type="EC" id="3.4.21.53"/>
    </reaction>
</comment>
<dbReference type="Gene3D" id="3.40.50.300">
    <property type="entry name" value="P-loop containing nucleotide triphosphate hydrolases"/>
    <property type="match status" value="1"/>
</dbReference>
<dbReference type="Gene3D" id="2.30.130.40">
    <property type="entry name" value="LON domain-like"/>
    <property type="match status" value="1"/>
</dbReference>
<dbReference type="PRINTS" id="PR00830">
    <property type="entry name" value="ENDOLAPTASE"/>
</dbReference>
<dbReference type="PROSITE" id="PS51786">
    <property type="entry name" value="LON_PROTEOLYTIC"/>
    <property type="match status" value="1"/>
</dbReference>
<evidence type="ECO:0000256" key="1">
    <source>
        <dbReference type="ARBA" id="ARBA00004496"/>
    </source>
</evidence>
<dbReference type="InterPro" id="IPR003593">
    <property type="entry name" value="AAA+_ATPase"/>
</dbReference>
<evidence type="ECO:0000256" key="16">
    <source>
        <dbReference type="SAM" id="Coils"/>
    </source>
</evidence>
<dbReference type="Gene3D" id="3.30.230.10">
    <property type="match status" value="1"/>
</dbReference>
<keyword evidence="7 10" id="KW-0067">ATP-binding</keyword>
<dbReference type="PROSITE" id="PS01046">
    <property type="entry name" value="LON_SER"/>
    <property type="match status" value="1"/>
</dbReference>
<reference evidence="19" key="1">
    <citation type="submission" date="2022-12" db="EMBL/GenBank/DDBJ databases">
        <title>Reference genome sequencing for broad-spectrum identification of bacterial and archaeal isolates by mass spectrometry.</title>
        <authorList>
            <person name="Sekiguchi Y."/>
            <person name="Tourlousse D.M."/>
        </authorList>
    </citation>
    <scope>NUCLEOTIDE SEQUENCE</scope>
    <source>
        <strain evidence="19">10succ1</strain>
    </source>
</reference>
<dbReference type="GO" id="GO:0005524">
    <property type="term" value="F:ATP binding"/>
    <property type="evidence" value="ECO:0007669"/>
    <property type="project" value="UniProtKB-UniRule"/>
</dbReference>
<dbReference type="FunFam" id="3.40.50.300:FF:000021">
    <property type="entry name" value="Lon protease homolog"/>
    <property type="match status" value="1"/>
</dbReference>
<dbReference type="GO" id="GO:0006515">
    <property type="term" value="P:protein quality control for misfolded or incompletely synthesized proteins"/>
    <property type="evidence" value="ECO:0007669"/>
    <property type="project" value="UniProtKB-UniRule"/>
</dbReference>
<dbReference type="PIRSF" id="PIRSF001174">
    <property type="entry name" value="Lon_proteas"/>
    <property type="match status" value="1"/>
</dbReference>
<keyword evidence="6 10" id="KW-0720">Serine protease</keyword>
<dbReference type="InterPro" id="IPR003111">
    <property type="entry name" value="Lon_prtase_N"/>
</dbReference>
<dbReference type="Pfam" id="PF05362">
    <property type="entry name" value="Lon_C"/>
    <property type="match status" value="1"/>
</dbReference>
<dbReference type="InterPro" id="IPR014721">
    <property type="entry name" value="Ribsml_uS5_D2-typ_fold_subgr"/>
</dbReference>
<dbReference type="SMART" id="SM00382">
    <property type="entry name" value="AAA"/>
    <property type="match status" value="1"/>
</dbReference>
<dbReference type="InterPro" id="IPR046336">
    <property type="entry name" value="Lon_prtase_N_sf"/>
</dbReference>
<evidence type="ECO:0000256" key="11">
    <source>
        <dbReference type="PIRNR" id="PIRNR001174"/>
    </source>
</evidence>
<feature type="active site" evidence="10 12">
    <location>
        <position position="699"/>
    </location>
</feature>
<dbReference type="InterPro" id="IPR027065">
    <property type="entry name" value="Lon_Prtase"/>
</dbReference>
<evidence type="ECO:0000256" key="15">
    <source>
        <dbReference type="RuleBase" id="RU000591"/>
    </source>
</evidence>
<dbReference type="RefSeq" id="WP_281833262.1">
    <property type="nucleotide sequence ID" value="NZ_BSDY01000002.1"/>
</dbReference>
<dbReference type="EMBL" id="BSDY01000002">
    <property type="protein sequence ID" value="GLI55025.1"/>
    <property type="molecule type" value="Genomic_DNA"/>
</dbReference>
<dbReference type="AlphaFoldDB" id="A0A9W6LML0"/>
<proteinExistence type="evidence at transcript level"/>
<gene>
    <name evidence="10 19" type="primary">lon</name>
    <name evidence="19" type="ORF">PM10SUCC1_05400</name>
</gene>
<comment type="function">
    <text evidence="10">ATP-dependent serine protease that mediates the selective degradation of mutant and abnormal proteins as well as certain short-lived regulatory proteins. Required for cellular homeostasis and for survival from DNA damage and developmental changes induced by stress. Degrades polypeptides processively to yield small peptide fragments that are 5 to 10 amino acids long. Binds to DNA in a double-stranded, site-specific manner.</text>
</comment>
<evidence type="ECO:0000256" key="4">
    <source>
        <dbReference type="ARBA" id="ARBA00022741"/>
    </source>
</evidence>
<dbReference type="InterPro" id="IPR020568">
    <property type="entry name" value="Ribosomal_Su5_D2-typ_SF"/>
</dbReference>
<evidence type="ECO:0000256" key="9">
    <source>
        <dbReference type="ARBA" id="ARBA00050665"/>
    </source>
</evidence>
<evidence type="ECO:0000259" key="18">
    <source>
        <dbReference type="PROSITE" id="PS51787"/>
    </source>
</evidence>
<comment type="subcellular location">
    <subcellularLocation>
        <location evidence="1 10 11">Cytoplasm</location>
    </subcellularLocation>
</comment>
<keyword evidence="4 10" id="KW-0547">Nucleotide-binding</keyword>
<dbReference type="PANTHER" id="PTHR43718:SF2">
    <property type="entry name" value="LON PROTEASE HOMOLOG, MITOCHONDRIAL"/>
    <property type="match status" value="1"/>
</dbReference>
<evidence type="ECO:0000313" key="19">
    <source>
        <dbReference type="EMBL" id="GLI55025.1"/>
    </source>
</evidence>
<evidence type="ECO:0000256" key="10">
    <source>
        <dbReference type="HAMAP-Rule" id="MF_01973"/>
    </source>
</evidence>
<feature type="active site" evidence="10 12">
    <location>
        <position position="742"/>
    </location>
</feature>
<comment type="similarity">
    <text evidence="10 11 14 15">Belongs to the peptidase S16 family.</text>
</comment>
<dbReference type="GO" id="GO:0004252">
    <property type="term" value="F:serine-type endopeptidase activity"/>
    <property type="evidence" value="ECO:0007669"/>
    <property type="project" value="UniProtKB-UniRule"/>
</dbReference>
<dbReference type="GO" id="GO:0034605">
    <property type="term" value="P:cellular response to heat"/>
    <property type="evidence" value="ECO:0007669"/>
    <property type="project" value="UniProtKB-UniRule"/>
</dbReference>
<dbReference type="SUPFAM" id="SSF52540">
    <property type="entry name" value="P-loop containing nucleoside triphosphate hydrolases"/>
    <property type="match status" value="1"/>
</dbReference>
<dbReference type="SUPFAM" id="SSF88697">
    <property type="entry name" value="PUA domain-like"/>
    <property type="match status" value="1"/>
</dbReference>
<evidence type="ECO:0000256" key="12">
    <source>
        <dbReference type="PIRSR" id="PIRSR001174-1"/>
    </source>
</evidence>
<evidence type="ECO:0000256" key="8">
    <source>
        <dbReference type="ARBA" id="ARBA00023016"/>
    </source>
</evidence>
<keyword evidence="3 10" id="KW-0645">Protease</keyword>
<keyword evidence="16" id="KW-0175">Coiled coil</keyword>
<feature type="binding site" evidence="10 13">
    <location>
        <begin position="371"/>
        <end position="378"/>
    </location>
    <ligand>
        <name>ATP</name>
        <dbReference type="ChEBI" id="CHEBI:30616"/>
    </ligand>
</feature>
<dbReference type="EC" id="3.4.21.53" evidence="10 11"/>
<dbReference type="CDD" id="cd19500">
    <property type="entry name" value="RecA-like_Lon"/>
    <property type="match status" value="1"/>
</dbReference>
<dbReference type="PROSITE" id="PS51787">
    <property type="entry name" value="LON_N"/>
    <property type="match status" value="1"/>
</dbReference>
<dbReference type="NCBIfam" id="TIGR00763">
    <property type="entry name" value="lon"/>
    <property type="match status" value="1"/>
</dbReference>
<evidence type="ECO:0000256" key="3">
    <source>
        <dbReference type="ARBA" id="ARBA00022670"/>
    </source>
</evidence>
<dbReference type="Gene3D" id="1.20.5.5270">
    <property type="match status" value="1"/>
</dbReference>
<dbReference type="PANTHER" id="PTHR43718">
    <property type="entry name" value="LON PROTEASE"/>
    <property type="match status" value="1"/>
</dbReference>
<dbReference type="GO" id="GO:0004176">
    <property type="term" value="F:ATP-dependent peptidase activity"/>
    <property type="evidence" value="ECO:0007669"/>
    <property type="project" value="UniProtKB-UniRule"/>
</dbReference>
<accession>A0A9W6LML0</accession>
<dbReference type="Gene3D" id="1.20.58.1480">
    <property type="match status" value="1"/>
</dbReference>
<evidence type="ECO:0000259" key="17">
    <source>
        <dbReference type="PROSITE" id="PS51786"/>
    </source>
</evidence>
<evidence type="ECO:0000256" key="13">
    <source>
        <dbReference type="PIRSR" id="PIRSR001174-2"/>
    </source>
</evidence>
<keyword evidence="8 10" id="KW-0346">Stress response</keyword>
<comment type="subunit">
    <text evidence="10 11">Homohexamer. Organized in a ring with a central cavity.</text>
</comment>
<evidence type="ECO:0000313" key="20">
    <source>
        <dbReference type="Proteomes" id="UP001144471"/>
    </source>
</evidence>
<organism evidence="19 20">
    <name type="scientific">Propionigenium maris DSM 9537</name>
    <dbReference type="NCBI Taxonomy" id="1123000"/>
    <lineage>
        <taxon>Bacteria</taxon>
        <taxon>Fusobacteriati</taxon>
        <taxon>Fusobacteriota</taxon>
        <taxon>Fusobacteriia</taxon>
        <taxon>Fusobacteriales</taxon>
        <taxon>Fusobacteriaceae</taxon>
        <taxon>Propionigenium</taxon>
    </lineage>
</organism>
<keyword evidence="2 10" id="KW-0963">Cytoplasm</keyword>
<dbReference type="InterPro" id="IPR054594">
    <property type="entry name" value="Lon_lid"/>
</dbReference>
<dbReference type="Pfam" id="PF02190">
    <property type="entry name" value="LON_substr_bdg"/>
    <property type="match status" value="1"/>
</dbReference>
<name>A0A9W6LML0_9FUSO</name>
<evidence type="ECO:0000256" key="2">
    <source>
        <dbReference type="ARBA" id="ARBA00022490"/>
    </source>
</evidence>
<keyword evidence="20" id="KW-1185">Reference proteome</keyword>
<dbReference type="GO" id="GO:0005737">
    <property type="term" value="C:cytoplasm"/>
    <property type="evidence" value="ECO:0007669"/>
    <property type="project" value="UniProtKB-SubCell"/>
</dbReference>
<dbReference type="GO" id="GO:0016887">
    <property type="term" value="F:ATP hydrolysis activity"/>
    <property type="evidence" value="ECO:0007669"/>
    <property type="project" value="UniProtKB-UniRule"/>
</dbReference>
<evidence type="ECO:0000256" key="6">
    <source>
        <dbReference type="ARBA" id="ARBA00022825"/>
    </source>
</evidence>
<dbReference type="SUPFAM" id="SSF54211">
    <property type="entry name" value="Ribosomal protein S5 domain 2-like"/>
    <property type="match status" value="1"/>
</dbReference>
<evidence type="ECO:0000256" key="7">
    <source>
        <dbReference type="ARBA" id="ARBA00022840"/>
    </source>
</evidence>
<evidence type="ECO:0000256" key="14">
    <source>
        <dbReference type="PROSITE-ProRule" id="PRU01122"/>
    </source>
</evidence>
<comment type="induction">
    <text evidence="10">By heat shock.</text>
</comment>
<dbReference type="GO" id="GO:0043565">
    <property type="term" value="F:sequence-specific DNA binding"/>
    <property type="evidence" value="ECO:0007669"/>
    <property type="project" value="UniProtKB-UniRule"/>
</dbReference>
<comment type="caution">
    <text evidence="19">The sequence shown here is derived from an EMBL/GenBank/DDBJ whole genome shotgun (WGS) entry which is preliminary data.</text>
</comment>
<dbReference type="Pfam" id="PF22667">
    <property type="entry name" value="Lon_lid"/>
    <property type="match status" value="1"/>
</dbReference>
<protein>
    <recommendedName>
        <fullName evidence="10 11">Lon protease</fullName>
        <ecNumber evidence="10 11">3.4.21.53</ecNumber>
    </recommendedName>
    <alternativeName>
        <fullName evidence="10">ATP-dependent protease La</fullName>
    </alternativeName>
</protein>
<dbReference type="Proteomes" id="UP001144471">
    <property type="component" value="Unassembled WGS sequence"/>
</dbReference>
<dbReference type="SMART" id="SM00464">
    <property type="entry name" value="LON"/>
    <property type="match status" value="1"/>
</dbReference>
<feature type="domain" description="Lon proteolytic" evidence="17">
    <location>
        <begin position="607"/>
        <end position="793"/>
    </location>
</feature>
<dbReference type="InterPro" id="IPR004815">
    <property type="entry name" value="Lon_bac/euk-typ"/>
</dbReference>
<dbReference type="InterPro" id="IPR027417">
    <property type="entry name" value="P-loop_NTPase"/>
</dbReference>
<dbReference type="HAMAP" id="MF_01973">
    <property type="entry name" value="lon_bact"/>
    <property type="match status" value="1"/>
</dbReference>
<dbReference type="InterPro" id="IPR015947">
    <property type="entry name" value="PUA-like_sf"/>
</dbReference>
<feature type="coiled-coil region" evidence="16">
    <location>
        <begin position="252"/>
        <end position="279"/>
    </location>
</feature>
<dbReference type="InterPro" id="IPR003959">
    <property type="entry name" value="ATPase_AAA_core"/>
</dbReference>
<dbReference type="Gene3D" id="1.10.8.60">
    <property type="match status" value="1"/>
</dbReference>
<dbReference type="Pfam" id="PF00004">
    <property type="entry name" value="AAA"/>
    <property type="match status" value="1"/>
</dbReference>
<dbReference type="InterPro" id="IPR008268">
    <property type="entry name" value="Peptidase_S16_AS"/>
</dbReference>
<dbReference type="InterPro" id="IPR027543">
    <property type="entry name" value="Lon_bac"/>
</dbReference>
<sequence length="793" mass="89341">MTDKSNTNQLVSVSEVLPEKLVILPIITRPIFPNIMIPITFSGEQFLEAIKRIDQNENKLLGLVFAKEANEVNLLESDLYDVGTIVKIHKVTSLSPNTVQVIAQGINRFKKVKEVEKSPQLVWEVDYNHESEEAPNDEVRAYMLAIMTSLKEVFKVNPMLQEELKLLMSQVSYDKPAILMDLIASMLKTESSELQELLSEFSLEMRCRKLLILLKKELEIAHLQESIQKKIEDKVSTQQKEYFLREQLKLIKKELGMEKDEKQADIEKLASRLDEIELSEEASKVVEEQFEKLQLLDKSSPEFHVTRSYIQSIVELPWGVFSEDRLDVKKARKILDSDHYGLDDVKTSILEFISTIMKTGNVTGSILCLVGPPGVGKTSIGKSIAGSLNREFYRFSVGGMRDEAEIKGHRRTYIGAMPGKIIQAIKRVGTSNPVIMLDEIDKIGSSFRGDPASALLEVLDPEQNKDFLDHYLDVRYDLSNILFITTANTMDTIPRPLLDRMEVIQLPGYILEEKLEIAKRYLLPNQMKEHGLDKNEISISQGAVEDIVEKYAREAGVRNLEKNIRKLMRKTTLKIAEGDLKKVAINKKNLEEYLGKPLFTTEELYQKSRPGVTLGLAWTSMGGATLYIEATNISSKGSGFKQTGQLGSVMKESAEIAYSYIRSHLCNENACDEKIKSFFDSNSVHLHVPAGATPKDGPSAGITMALALYSLAKGRAVRTDIAMTGELTLTGKVLPIGGIREKTIAARRVGIYTLIVPKDNKKDFERLPDYIREGVTVHYADYFDDVLKHAFKK</sequence>
<dbReference type="InterPro" id="IPR008269">
    <property type="entry name" value="Lon_proteolytic"/>
</dbReference>